<comment type="caution">
    <text evidence="1">The sequence shown here is derived from an EMBL/GenBank/DDBJ whole genome shotgun (WGS) entry which is preliminary data.</text>
</comment>
<sequence length="50" mass="5405">MLLTLTPIAAGGYPEFPRSLVSEPLSPVLALSRRSVSGPKAGYCKRVRYV</sequence>
<evidence type="ECO:0000313" key="1">
    <source>
        <dbReference type="EMBL" id="MEG3438371.1"/>
    </source>
</evidence>
<protein>
    <submittedName>
        <fullName evidence="1">Uncharacterized protein</fullName>
    </submittedName>
</protein>
<dbReference type="RefSeq" id="WP_332865851.1">
    <property type="nucleotide sequence ID" value="NZ_JBAFSM010000027.1"/>
</dbReference>
<name>A0AAW9QU00_9CHRO</name>
<accession>A0AAW9QU00</accession>
<reference evidence="1 2" key="1">
    <citation type="submission" date="2024-01" db="EMBL/GenBank/DDBJ databases">
        <title>Genomic insights into the taxonomy and metabolism of the cyanobacterium Pannus brasiliensis CCIBt3594.</title>
        <authorList>
            <person name="Machado M."/>
            <person name="Botero N.B."/>
            <person name="Andreote A.P.D."/>
            <person name="Feitosa A.M.T."/>
            <person name="Popin R."/>
            <person name="Sivonen K."/>
            <person name="Fiore M.F."/>
        </authorList>
    </citation>
    <scope>NUCLEOTIDE SEQUENCE [LARGE SCALE GENOMIC DNA]</scope>
    <source>
        <strain evidence="1 2">CCIBt3594</strain>
    </source>
</reference>
<dbReference type="EMBL" id="JBAFSM010000027">
    <property type="protein sequence ID" value="MEG3438371.1"/>
    <property type="molecule type" value="Genomic_DNA"/>
</dbReference>
<keyword evidence="2" id="KW-1185">Reference proteome</keyword>
<gene>
    <name evidence="1" type="ORF">V0288_14670</name>
</gene>
<proteinExistence type="predicted"/>
<dbReference type="Proteomes" id="UP001328733">
    <property type="component" value="Unassembled WGS sequence"/>
</dbReference>
<evidence type="ECO:0000313" key="2">
    <source>
        <dbReference type="Proteomes" id="UP001328733"/>
    </source>
</evidence>
<dbReference type="AlphaFoldDB" id="A0AAW9QU00"/>
<organism evidence="1 2">
    <name type="scientific">Pannus brasiliensis CCIBt3594</name>
    <dbReference type="NCBI Taxonomy" id="1427578"/>
    <lineage>
        <taxon>Bacteria</taxon>
        <taxon>Bacillati</taxon>
        <taxon>Cyanobacteriota</taxon>
        <taxon>Cyanophyceae</taxon>
        <taxon>Oscillatoriophycideae</taxon>
        <taxon>Chroococcales</taxon>
        <taxon>Microcystaceae</taxon>
        <taxon>Pannus</taxon>
    </lineage>
</organism>